<dbReference type="InterPro" id="IPR025139">
    <property type="entry name" value="DUF4062"/>
</dbReference>
<dbReference type="PANTHER" id="PTHR47691">
    <property type="entry name" value="REGULATOR-RELATED"/>
    <property type="match status" value="1"/>
</dbReference>
<evidence type="ECO:0008006" key="6">
    <source>
        <dbReference type="Google" id="ProtNLM"/>
    </source>
</evidence>
<dbReference type="RefSeq" id="WP_286276160.1">
    <property type="nucleotide sequence ID" value="NZ_AP027731.1"/>
</dbReference>
<gene>
    <name evidence="4" type="ORF">GCM10025866_19660</name>
</gene>
<proteinExistence type="predicted"/>
<feature type="region of interest" description="Disordered" evidence="1">
    <location>
        <begin position="342"/>
        <end position="370"/>
    </location>
</feature>
<dbReference type="InterPro" id="IPR027417">
    <property type="entry name" value="P-loop_NTPase"/>
</dbReference>
<keyword evidence="5" id="KW-1185">Reference proteome</keyword>
<dbReference type="Proteomes" id="UP001321498">
    <property type="component" value="Chromosome"/>
</dbReference>
<feature type="domain" description="Orc1-like AAA ATPase" evidence="2">
    <location>
        <begin position="194"/>
        <end position="291"/>
    </location>
</feature>
<sequence>MNAASPGGARSIIRTPDQRLRVFVSSTLKELAAERAVVRTAIERLAAAPVMFELGARPHPPRSLYRAYLEQSDIFVGLYWERYGWVAPDEEVSGLEDEYNLVPEDMPRLVYIKETTGTREPRLNALLDRIRNDDRASFKYFRDPAELGDLLVADLAVLLAERFEESRSREAAQHDPVEPAPDLPRATLPAPLTQLLGREREVEHVLQLIRSDGARLVTLTGPGGIGKSRLAIEVAHRMATDYPDGVTFIPLAPVDTAALVPSAVAQALGVRDTGDLPLEQKLVTALRDRNALVVLDNFEQVLAAAPLVTALLEGAPRLTVLVTSRTLLRVAGERSVEVLPLGLPNPRSAPWRPGVRPSPPSRSSSSARGP</sequence>
<name>A0ABM8GCS4_9MICO</name>
<evidence type="ECO:0000313" key="5">
    <source>
        <dbReference type="Proteomes" id="UP001321498"/>
    </source>
</evidence>
<evidence type="ECO:0000259" key="3">
    <source>
        <dbReference type="Pfam" id="PF13271"/>
    </source>
</evidence>
<feature type="compositionally biased region" description="Low complexity" evidence="1">
    <location>
        <begin position="349"/>
        <end position="370"/>
    </location>
</feature>
<dbReference type="Pfam" id="PF13271">
    <property type="entry name" value="DUF4062"/>
    <property type="match status" value="1"/>
</dbReference>
<accession>A0ABM8GCS4</accession>
<dbReference type="InterPro" id="IPR041664">
    <property type="entry name" value="AAA_16"/>
</dbReference>
<evidence type="ECO:0000313" key="4">
    <source>
        <dbReference type="EMBL" id="BDZ46057.1"/>
    </source>
</evidence>
<dbReference type="PANTHER" id="PTHR47691:SF3">
    <property type="entry name" value="HTH-TYPE TRANSCRIPTIONAL REGULATOR RV0890C-RELATED"/>
    <property type="match status" value="1"/>
</dbReference>
<dbReference type="Gene3D" id="3.40.50.300">
    <property type="entry name" value="P-loop containing nucleotide triphosphate hydrolases"/>
    <property type="match status" value="1"/>
</dbReference>
<dbReference type="EMBL" id="AP027731">
    <property type="protein sequence ID" value="BDZ46057.1"/>
    <property type="molecule type" value="Genomic_DNA"/>
</dbReference>
<dbReference type="SUPFAM" id="SSF52540">
    <property type="entry name" value="P-loop containing nucleoside triphosphate hydrolases"/>
    <property type="match status" value="1"/>
</dbReference>
<evidence type="ECO:0000259" key="2">
    <source>
        <dbReference type="Pfam" id="PF13191"/>
    </source>
</evidence>
<protein>
    <recommendedName>
        <fullName evidence="6">DUF4062 domain-containing protein</fullName>
    </recommendedName>
</protein>
<dbReference type="Pfam" id="PF13191">
    <property type="entry name" value="AAA_16"/>
    <property type="match status" value="1"/>
</dbReference>
<reference evidence="5" key="1">
    <citation type="journal article" date="2019" name="Int. J. Syst. Evol. Microbiol.">
        <title>The Global Catalogue of Microorganisms (GCM) 10K type strain sequencing project: providing services to taxonomists for standard genome sequencing and annotation.</title>
        <authorList>
            <consortium name="The Broad Institute Genomics Platform"/>
            <consortium name="The Broad Institute Genome Sequencing Center for Infectious Disease"/>
            <person name="Wu L."/>
            <person name="Ma J."/>
        </authorList>
    </citation>
    <scope>NUCLEOTIDE SEQUENCE [LARGE SCALE GENOMIC DNA]</scope>
    <source>
        <strain evidence="5">NBRC 108725</strain>
    </source>
</reference>
<feature type="domain" description="DUF4062" evidence="3">
    <location>
        <begin position="21"/>
        <end position="100"/>
    </location>
</feature>
<organism evidence="4 5">
    <name type="scientific">Naasia aerilata</name>
    <dbReference type="NCBI Taxonomy" id="1162966"/>
    <lineage>
        <taxon>Bacteria</taxon>
        <taxon>Bacillati</taxon>
        <taxon>Actinomycetota</taxon>
        <taxon>Actinomycetes</taxon>
        <taxon>Micrococcales</taxon>
        <taxon>Microbacteriaceae</taxon>
        <taxon>Naasia</taxon>
    </lineage>
</organism>
<evidence type="ECO:0000256" key="1">
    <source>
        <dbReference type="SAM" id="MobiDB-lite"/>
    </source>
</evidence>